<protein>
    <submittedName>
        <fullName evidence="12">SNF2 family helicase ATPase</fullName>
    </submittedName>
</protein>
<feature type="compositionally biased region" description="Polar residues" evidence="9">
    <location>
        <begin position="1712"/>
        <end position="1724"/>
    </location>
</feature>
<comment type="subcellular location">
    <subcellularLocation>
        <location evidence="1">Nucleus</location>
    </subcellularLocation>
</comment>
<keyword evidence="5 12" id="KW-0347">Helicase</keyword>
<dbReference type="InterPro" id="IPR044574">
    <property type="entry name" value="ARIP4-like"/>
</dbReference>
<feature type="compositionally biased region" description="Polar residues" evidence="9">
    <location>
        <begin position="860"/>
        <end position="873"/>
    </location>
</feature>
<dbReference type="PANTHER" id="PTHR45797:SF1">
    <property type="entry name" value="HELICASE ARIP4"/>
    <property type="match status" value="1"/>
</dbReference>
<dbReference type="Gene3D" id="3.40.50.300">
    <property type="entry name" value="P-loop containing nucleotide triphosphate hydrolases"/>
    <property type="match status" value="1"/>
</dbReference>
<proteinExistence type="inferred from homology"/>
<feature type="compositionally biased region" description="Acidic residues" evidence="9">
    <location>
        <begin position="553"/>
        <end position="578"/>
    </location>
</feature>
<evidence type="ECO:0000256" key="8">
    <source>
        <dbReference type="ARBA" id="ARBA00023242"/>
    </source>
</evidence>
<evidence type="ECO:0000313" key="13">
    <source>
        <dbReference type="Proteomes" id="UP000266188"/>
    </source>
</evidence>
<dbReference type="InterPro" id="IPR049730">
    <property type="entry name" value="SNF2/RAD54-like_C"/>
</dbReference>
<feature type="region of interest" description="Disordered" evidence="9">
    <location>
        <begin position="1667"/>
        <end position="1724"/>
    </location>
</feature>
<evidence type="ECO:0000256" key="7">
    <source>
        <dbReference type="ARBA" id="ARBA00023125"/>
    </source>
</evidence>
<evidence type="ECO:0000259" key="10">
    <source>
        <dbReference type="PROSITE" id="PS51192"/>
    </source>
</evidence>
<feature type="region of interest" description="Disordered" evidence="9">
    <location>
        <begin position="93"/>
        <end position="155"/>
    </location>
</feature>
<feature type="region of interest" description="Disordered" evidence="9">
    <location>
        <begin position="1549"/>
        <end position="1574"/>
    </location>
</feature>
<feature type="compositionally biased region" description="Polar residues" evidence="9">
    <location>
        <begin position="97"/>
        <end position="121"/>
    </location>
</feature>
<feature type="compositionally biased region" description="Polar residues" evidence="9">
    <location>
        <begin position="1603"/>
        <end position="1614"/>
    </location>
</feature>
<name>A0A3A2ZKY1_9EURO</name>
<dbReference type="CDD" id="cd18793">
    <property type="entry name" value="SF2_C_SNF"/>
    <property type="match status" value="1"/>
</dbReference>
<dbReference type="Pfam" id="PF24580">
    <property type="entry name" value="DUF7607"/>
    <property type="match status" value="1"/>
</dbReference>
<feature type="domain" description="Helicase ATP-binding" evidence="10">
    <location>
        <begin position="962"/>
        <end position="1165"/>
    </location>
</feature>
<dbReference type="GO" id="GO:0005524">
    <property type="term" value="F:ATP binding"/>
    <property type="evidence" value="ECO:0007669"/>
    <property type="project" value="UniProtKB-KW"/>
</dbReference>
<evidence type="ECO:0000256" key="1">
    <source>
        <dbReference type="ARBA" id="ARBA00004123"/>
    </source>
</evidence>
<dbReference type="InterPro" id="IPR001650">
    <property type="entry name" value="Helicase_C-like"/>
</dbReference>
<dbReference type="Pfam" id="PF00271">
    <property type="entry name" value="Helicase_C"/>
    <property type="match status" value="1"/>
</dbReference>
<evidence type="ECO:0000256" key="6">
    <source>
        <dbReference type="ARBA" id="ARBA00022840"/>
    </source>
</evidence>
<keyword evidence="8" id="KW-0539">Nucleus</keyword>
<dbReference type="Gene3D" id="1.10.150.50">
    <property type="entry name" value="Transcription Factor, Ets-1"/>
    <property type="match status" value="1"/>
</dbReference>
<dbReference type="SMART" id="SM00487">
    <property type="entry name" value="DEXDc"/>
    <property type="match status" value="1"/>
</dbReference>
<dbReference type="InterPro" id="IPR027417">
    <property type="entry name" value="P-loop_NTPase"/>
</dbReference>
<feature type="domain" description="Helicase C-terminal" evidence="11">
    <location>
        <begin position="1341"/>
        <end position="1493"/>
    </location>
</feature>
<dbReference type="CDD" id="cd18007">
    <property type="entry name" value="DEXHc_ATRX-like"/>
    <property type="match status" value="1"/>
</dbReference>
<dbReference type="PANTHER" id="PTHR45797">
    <property type="entry name" value="RAD54-LIKE"/>
    <property type="match status" value="1"/>
</dbReference>
<evidence type="ECO:0000256" key="5">
    <source>
        <dbReference type="ARBA" id="ARBA00022806"/>
    </source>
</evidence>
<dbReference type="STRING" id="2070753.A0A3A2ZKY1"/>
<dbReference type="GO" id="GO:0005634">
    <property type="term" value="C:nucleus"/>
    <property type="evidence" value="ECO:0007669"/>
    <property type="project" value="UniProtKB-SubCell"/>
</dbReference>
<evidence type="ECO:0000256" key="3">
    <source>
        <dbReference type="ARBA" id="ARBA00022741"/>
    </source>
</evidence>
<dbReference type="GO" id="GO:0003677">
    <property type="term" value="F:DNA binding"/>
    <property type="evidence" value="ECO:0007669"/>
    <property type="project" value="UniProtKB-KW"/>
</dbReference>
<organism evidence="12 13">
    <name type="scientific">Aspergillus sclerotialis</name>
    <dbReference type="NCBI Taxonomy" id="2070753"/>
    <lineage>
        <taxon>Eukaryota</taxon>
        <taxon>Fungi</taxon>
        <taxon>Dikarya</taxon>
        <taxon>Ascomycota</taxon>
        <taxon>Pezizomycotina</taxon>
        <taxon>Eurotiomycetes</taxon>
        <taxon>Eurotiomycetidae</taxon>
        <taxon>Eurotiales</taxon>
        <taxon>Aspergillaceae</taxon>
        <taxon>Aspergillus</taxon>
        <taxon>Aspergillus subgen. Polypaecilum</taxon>
    </lineage>
</organism>
<evidence type="ECO:0000313" key="12">
    <source>
        <dbReference type="EMBL" id="RJE20014.1"/>
    </source>
</evidence>
<dbReference type="SUPFAM" id="SSF52540">
    <property type="entry name" value="P-loop containing nucleoside triphosphate hydrolases"/>
    <property type="match status" value="2"/>
</dbReference>
<dbReference type="InterPro" id="IPR038718">
    <property type="entry name" value="SNF2-like_sf"/>
</dbReference>
<keyword evidence="13" id="KW-1185">Reference proteome</keyword>
<feature type="region of interest" description="Disordered" evidence="9">
    <location>
        <begin position="1591"/>
        <end position="1649"/>
    </location>
</feature>
<evidence type="ECO:0000256" key="2">
    <source>
        <dbReference type="ARBA" id="ARBA00007025"/>
    </source>
</evidence>
<dbReference type="InterPro" id="IPR000330">
    <property type="entry name" value="SNF2_N"/>
</dbReference>
<dbReference type="Gene3D" id="3.40.50.10810">
    <property type="entry name" value="Tandem AAA-ATPase domain"/>
    <property type="match status" value="1"/>
</dbReference>
<dbReference type="PROSITE" id="PS51194">
    <property type="entry name" value="HELICASE_CTER"/>
    <property type="match status" value="1"/>
</dbReference>
<feature type="region of interest" description="Disordered" evidence="9">
    <location>
        <begin position="536"/>
        <end position="700"/>
    </location>
</feature>
<dbReference type="InterPro" id="IPR014001">
    <property type="entry name" value="Helicase_ATP-bd"/>
</dbReference>
<keyword evidence="7" id="KW-0238">DNA-binding</keyword>
<dbReference type="InterPro" id="IPR056026">
    <property type="entry name" value="DUF7607"/>
</dbReference>
<comment type="similarity">
    <text evidence="2">Belongs to the SNF2/RAD54 helicase family.</text>
</comment>
<gene>
    <name evidence="12" type="ORF">PHISCL_07643</name>
</gene>
<feature type="compositionally biased region" description="Basic and acidic residues" evidence="9">
    <location>
        <begin position="173"/>
        <end position="184"/>
    </location>
</feature>
<feature type="region of interest" description="Disordered" evidence="9">
    <location>
        <begin position="851"/>
        <end position="909"/>
    </location>
</feature>
<keyword evidence="6" id="KW-0067">ATP-binding</keyword>
<dbReference type="InterPro" id="IPR013761">
    <property type="entry name" value="SAM/pointed_sf"/>
</dbReference>
<evidence type="ECO:0000256" key="4">
    <source>
        <dbReference type="ARBA" id="ARBA00022801"/>
    </source>
</evidence>
<keyword evidence="4" id="KW-0378">Hydrolase</keyword>
<dbReference type="OrthoDB" id="2020972at2759"/>
<feature type="compositionally biased region" description="Polar residues" evidence="9">
    <location>
        <begin position="226"/>
        <end position="237"/>
    </location>
</feature>
<reference evidence="13" key="1">
    <citation type="submission" date="2017-02" db="EMBL/GenBank/DDBJ databases">
        <authorList>
            <person name="Tafer H."/>
            <person name="Lopandic K."/>
        </authorList>
    </citation>
    <scope>NUCLEOTIDE SEQUENCE [LARGE SCALE GENOMIC DNA]</scope>
    <source>
        <strain evidence="13">CBS 366.77</strain>
    </source>
</reference>
<dbReference type="GO" id="GO:0004386">
    <property type="term" value="F:helicase activity"/>
    <property type="evidence" value="ECO:0007669"/>
    <property type="project" value="UniProtKB-KW"/>
</dbReference>
<sequence length="1724" mass="194231">MSSVDGDPFDWTVEEVIDFLCHSPETPWSQSAKTPRPDPALFEVSLRENDISGEVLLNDVDKDELRNDLGVKSLGQRSSMIRARDYLRERSLKYQDPNANTNSHLGSRHSISATPNRSNEPSPAFRNPPSRGTTPQQGTPNQYSPMNTSDPVSHNRVGVGFVGLVSSALEPSRLTEKQNKESSKRSKNASIDPSDPESNKNIRRDEHYVFDQNGKKRRRLELAPANETQPTSFRPQTASVSADKVWYMGPNSITPDELFYPLNADEDGESFVIASPRFPTAQSSFVNKCLKYFYRQQPVKLNGQSGNSQWALLPYRPSKSRQSYFTLYTSKGRDVIVTKENLKEWPQIDEMQTTDSGPLEDYDVYSFIAQKYQNREDYGEDPILPCYGDSGSEGEYDEETWQEIDDEQHDSVLEQNKQSKLLTPAEVDLIIDTSITEYEKKWQQIHMPKKEWKSRGLWVDARKKKCTNQKIQAFRGDIDYYEDRLKKLRREIRKGDYATKSELKIQCKSMEQTVFNIQELSWCVSVLERETCPPVIAAHPKPRRKPKPRIVGDDESLDYESLDSESDGFIDDDYDEPQADTIDNPEGYTEPVEIPSTPLASSDDEVIIPPRTKRRSRTQNKEKDSSKIEDMPERIDLTQDSDSPRNDATPVRRCSNSSAMEDLTIETPPLNPTQPNVQESPDIFSKTDGDSSVSPAPDTDASKAIAVCVPPGHQRARLDLVGSDNTSSMTWEDIEECRNRGLFLKKSIESLSDEERNQMAVIIPPYDIDELEKLVKKALRAIRAGSYTVKELEDVRENQVIMRTSTFFISWVIGVRLGKKGILSSQVGKAIKSMCEFRAFFNELRSRLTVSKTDDRARSGSRTPQDPNMQHSSDTPHKKRKREVKESQDAKSNQKAAQGRAALQAKQRKALEQKMMRMGLSNGDPTHQAVSFRDPVIYLDPHIGQHVKPHQLKGIQFMWRELIEDDKHQGCLLAHTMGLGKTMQVISLLDTIAAAACSADESVFQQIPEQLRRSQTLVLCPSSVVENWYEEFIFWSPPDSDMGPLRKITSGNSLDERLQEAFDWDQEGGILILSYDIFRMLIENKETKTRARPLEAEAHQNIKDCLLNGPNIIVADEAHKMKNSATGIAATTKQFRSKSRIALTGTPLANDLIEYFSAVDWIAPRYLGDFVGFKANYVEPIEEGLYIDSTAHERKKSLIKLKVLKTILEPKIDRADITALEGSLPPKVEFVITVPLTEVQEKAYNSYIESLWHGNGNLANTKLWSWLAILSLCCNHPACFREKLLSRTNDVAKVANADLDTIVGDESVAQASLPEELITQQTKIFDSISDMMDLELSYRTQILDKIVKLSVQAGDKVLVFSHSIPTLNYIESLLQAAKHKYCRLDGSTPMHGRQAATKKFNTQSEHQVYLISTRAGGLGLNIPGANRVVIFDFKWNPVWEEQAVGRSYRIGQTKPVYVYRFISGGTYEEVVYNKTIFKTQLAYRVVDGKSPVRRASRSPGDYLFPVKPVKQMDVSEFVGKDPSVLDQIINNDQGIIRRIALTETFQKEDNDKLTEEDDKEYQTQLSDEQLRRTDPAAYEKLIRERQAQYMNTSLPPQPPSGPAMQNNRFPSTIPGSAHNVGPPPLPPDTSVSLKPSLKPLNVIGSPNEMPMEMSHKAAQSTFSVLNGQSQVSSQTGSFQQDSSVENSGHSNPGTPQQPRNNIFSRIAGPSQVDGSGSSGVCQQQ</sequence>
<evidence type="ECO:0000259" key="11">
    <source>
        <dbReference type="PROSITE" id="PS51194"/>
    </source>
</evidence>
<comment type="caution">
    <text evidence="12">The sequence shown here is derived from an EMBL/GenBank/DDBJ whole genome shotgun (WGS) entry which is preliminary data.</text>
</comment>
<evidence type="ECO:0000256" key="9">
    <source>
        <dbReference type="SAM" id="MobiDB-lite"/>
    </source>
</evidence>
<feature type="compositionally biased region" description="Polar residues" evidence="9">
    <location>
        <begin position="130"/>
        <end position="152"/>
    </location>
</feature>
<dbReference type="EMBL" id="MVGC01000347">
    <property type="protein sequence ID" value="RJE20014.1"/>
    <property type="molecule type" value="Genomic_DNA"/>
</dbReference>
<feature type="compositionally biased region" description="Basic and acidic residues" evidence="9">
    <location>
        <begin position="619"/>
        <end position="645"/>
    </location>
</feature>
<feature type="compositionally biased region" description="Polar residues" evidence="9">
    <location>
        <begin position="1667"/>
        <end position="1703"/>
    </location>
</feature>
<dbReference type="Pfam" id="PF00176">
    <property type="entry name" value="SNF2-rel_dom"/>
    <property type="match status" value="1"/>
</dbReference>
<accession>A0A3A2ZKY1</accession>
<dbReference type="PROSITE" id="PS51192">
    <property type="entry name" value="HELICASE_ATP_BIND_1"/>
    <property type="match status" value="1"/>
</dbReference>
<dbReference type="SMART" id="SM00490">
    <property type="entry name" value="HELICc"/>
    <property type="match status" value="1"/>
</dbReference>
<feature type="compositionally biased region" description="Basic and acidic residues" evidence="9">
    <location>
        <begin position="197"/>
        <end position="209"/>
    </location>
</feature>
<dbReference type="SUPFAM" id="SSF47769">
    <property type="entry name" value="SAM/Pointed domain"/>
    <property type="match status" value="1"/>
</dbReference>
<dbReference type="Proteomes" id="UP000266188">
    <property type="component" value="Unassembled WGS sequence"/>
</dbReference>
<dbReference type="GO" id="GO:0016887">
    <property type="term" value="F:ATP hydrolysis activity"/>
    <property type="evidence" value="ECO:0007669"/>
    <property type="project" value="InterPro"/>
</dbReference>
<keyword evidence="3" id="KW-0547">Nucleotide-binding</keyword>
<feature type="region of interest" description="Disordered" evidence="9">
    <location>
        <begin position="170"/>
        <end position="237"/>
    </location>
</feature>